<keyword evidence="2" id="KW-1185">Reference proteome</keyword>
<comment type="caution">
    <text evidence="1">The sequence shown here is derived from an EMBL/GenBank/DDBJ whole genome shotgun (WGS) entry which is preliminary data.</text>
</comment>
<dbReference type="AlphaFoldDB" id="A0A4V2JY47"/>
<name>A0A4V2JY47_9MICR</name>
<gene>
    <name evidence="1" type="ORF">CWI38_0215p0020</name>
</gene>
<evidence type="ECO:0000313" key="2">
    <source>
        <dbReference type="Proteomes" id="UP000292282"/>
    </source>
</evidence>
<proteinExistence type="predicted"/>
<organism evidence="1 2">
    <name type="scientific">Hamiltosporidium tvaerminnensis</name>
    <dbReference type="NCBI Taxonomy" id="1176355"/>
    <lineage>
        <taxon>Eukaryota</taxon>
        <taxon>Fungi</taxon>
        <taxon>Fungi incertae sedis</taxon>
        <taxon>Microsporidia</taxon>
        <taxon>Dubosqiidae</taxon>
        <taxon>Hamiltosporidium</taxon>
    </lineage>
</organism>
<dbReference type="OrthoDB" id="427886at2759"/>
<dbReference type="Proteomes" id="UP000292282">
    <property type="component" value="Unassembled WGS sequence"/>
</dbReference>
<accession>A0A4V2JY47</accession>
<evidence type="ECO:0000313" key="1">
    <source>
        <dbReference type="EMBL" id="TBU19284.1"/>
    </source>
</evidence>
<dbReference type="VEuPathDB" id="MicrosporidiaDB:CWI38_0215p0020"/>
<reference evidence="1 2" key="1">
    <citation type="submission" date="2017-12" db="EMBL/GenBank/DDBJ databases">
        <authorList>
            <person name="Pombert J.-F."/>
            <person name="Haag K.L."/>
            <person name="Ebert D."/>
        </authorList>
    </citation>
    <scope>NUCLEOTIDE SEQUENCE [LARGE SCALE GENOMIC DNA]</scope>
    <source>
        <strain evidence="1">IL-G-3</strain>
    </source>
</reference>
<protein>
    <submittedName>
        <fullName evidence="1">Uncharacterized protein</fullName>
    </submittedName>
</protein>
<sequence length="96" mass="11405">MNYENPYTKSKPYFTGNRRFKATKDLLKNQKNQKMEKVIINKSKLDEEGWYNIKTPLLTEQVENDLYYIKNRDILGDGSAKQVKDLKVFHLGKYIN</sequence>
<dbReference type="EMBL" id="PITK01000215">
    <property type="protein sequence ID" value="TBU19284.1"/>
    <property type="molecule type" value="Genomic_DNA"/>
</dbReference>